<evidence type="ECO:0000256" key="3">
    <source>
        <dbReference type="ARBA" id="ARBA00022840"/>
    </source>
</evidence>
<evidence type="ECO:0000313" key="7">
    <source>
        <dbReference type="Proteomes" id="UP001275084"/>
    </source>
</evidence>
<dbReference type="PROSITE" id="PS51194">
    <property type="entry name" value="HELICASE_CTER"/>
    <property type="match status" value="1"/>
</dbReference>
<evidence type="ECO:0000256" key="2">
    <source>
        <dbReference type="ARBA" id="ARBA00022801"/>
    </source>
</evidence>
<dbReference type="InterPro" id="IPR027417">
    <property type="entry name" value="P-loop_NTPase"/>
</dbReference>
<reference evidence="6" key="2">
    <citation type="submission" date="2023-06" db="EMBL/GenBank/DDBJ databases">
        <authorList>
            <consortium name="Lawrence Berkeley National Laboratory"/>
            <person name="Haridas S."/>
            <person name="Hensen N."/>
            <person name="Bonometti L."/>
            <person name="Westerberg I."/>
            <person name="Brannstrom I.O."/>
            <person name="Guillou S."/>
            <person name="Cros-Aarteil S."/>
            <person name="Calhoun S."/>
            <person name="Kuo A."/>
            <person name="Mondo S."/>
            <person name="Pangilinan J."/>
            <person name="Riley R."/>
            <person name="Labutti K."/>
            <person name="Andreopoulos B."/>
            <person name="Lipzen A."/>
            <person name="Chen C."/>
            <person name="Yanf M."/>
            <person name="Daum C."/>
            <person name="Ng V."/>
            <person name="Clum A."/>
            <person name="Steindorff A."/>
            <person name="Ohm R."/>
            <person name="Martin F."/>
            <person name="Silar P."/>
            <person name="Natvig D."/>
            <person name="Lalanne C."/>
            <person name="Gautier V."/>
            <person name="Ament-Velasquez S.L."/>
            <person name="Kruys A."/>
            <person name="Hutchinson M.I."/>
            <person name="Powell A.J."/>
            <person name="Barry K."/>
            <person name="Miller A.N."/>
            <person name="Grigoriev I.V."/>
            <person name="Debuchy R."/>
            <person name="Gladieux P."/>
            <person name="Thoren M.H."/>
            <person name="Johannesson H."/>
        </authorList>
    </citation>
    <scope>NUCLEOTIDE SEQUENCE</scope>
    <source>
        <strain evidence="6">CBS 955.72</strain>
    </source>
</reference>
<sequence>MSRMGKPRKHTDTSLLDTLIVNVVRTDTNQLWRVKLSEFVPPKAFVQWLDERHYYNYKAHKLLSAQHGLDDYTELQTEVDWHKLLKDVVIGEDIRVPPYTDLFFMLRPRQTLQDVIELSNLMAEWERDNGRPIFQPPTSPPTAAEDSPPDAQESCVSPSSPIPRPAIAVPAVQVDEAPIVSPLAYTPGPEEVADSNLKVPPRQHTIRDRRAYKNGTLKPKRSKKRRSGKRVSKRTRPPVWVEGAGWSSWSDSESGSGSGANSIYSSDTDSVYSSGSEPGVDEDEEELALYSKIDYFPNDLEVIDVTDEENELEAARATGNGSDADSVYSELSTDSEPIMTPPDQEPDLEITELSTADLQTEEARDDDYGAVDDSVIDTYVGSFNAGDTAQEWRECSTFFKLDPTTIERSEQANSKAEGRKRVPLKKLPGMSVGLFDYQLMGVFRLFKLMLNGLSGGFLSDEQGLGKTQEMFGVVALAYGLRKCKTEVLAERRSKSKVKAQHNPVGSDARICSMDGRYGFQCYCYSKLTRELADRLPEGPNVIVVPTRSSAQILRDAKAKLDTGVLRIRSQYEGADKQDKLTATEIKALTATVTATEGAEGAVDYHYMHQLSHGLSQYMIITTPQSLRRLTLVDFATDVKTPDGKLKKRDGLLPGIVMLDEFHEYAISPDMKQNTTVAWLHHLKKSCDGPQQPAPLTYFVSGTPLEDSPADIRPALSLFERDAWRSEPPHPMARLSLASFNELTATYDTLAATQAKDEMVPREAIADCRRRLGAVFRLTMVRRLGIDSFRGRPLTNLGPLSVNIVNHQLPEGMKEASCLDKLVDSVREASPESNSQFLRSPQGEALLLRLRLATTFPATARASTTQGGESFNFTDTEVHTSLAAANNDLTKTPYFRHIPAWSANSPKLATIAATITTMLSDHSKTPGSPSTAKKLVLFTALEAEAALMHGWLLLKKARDKRIKPVWIHGGLDARARTAAVDAFLEQGNAPPNILIAPLALAGTGLNLQRARYSIVTSPAWTKREVQQAYYRIHRVGQTQDTRLQLLTSRWNPAERVIFARYEGREVEAENMWTVGEVHGEGEERGLVERHQAKGAEV</sequence>
<evidence type="ECO:0000313" key="6">
    <source>
        <dbReference type="EMBL" id="KAK3346015.1"/>
    </source>
</evidence>
<comment type="caution">
    <text evidence="6">The sequence shown here is derived from an EMBL/GenBank/DDBJ whole genome shotgun (WGS) entry which is preliminary data.</text>
</comment>
<dbReference type="GO" id="GO:0005524">
    <property type="term" value="F:ATP binding"/>
    <property type="evidence" value="ECO:0007669"/>
    <property type="project" value="UniProtKB-KW"/>
</dbReference>
<dbReference type="PANTHER" id="PTHR45626">
    <property type="entry name" value="TRANSCRIPTION TERMINATION FACTOR 2-RELATED"/>
    <property type="match status" value="1"/>
</dbReference>
<protein>
    <recommendedName>
        <fullName evidence="5">Helicase C-terminal domain-containing protein</fullName>
    </recommendedName>
</protein>
<keyword evidence="1" id="KW-0547">Nucleotide-binding</keyword>
<keyword evidence="7" id="KW-1185">Reference proteome</keyword>
<gene>
    <name evidence="6" type="ORF">B0T25DRAFT_520533</name>
</gene>
<proteinExistence type="predicted"/>
<dbReference type="SMART" id="SM00487">
    <property type="entry name" value="DEXDc"/>
    <property type="match status" value="1"/>
</dbReference>
<feature type="region of interest" description="Disordered" evidence="4">
    <location>
        <begin position="129"/>
        <end position="162"/>
    </location>
</feature>
<dbReference type="GO" id="GO:0008094">
    <property type="term" value="F:ATP-dependent activity, acting on DNA"/>
    <property type="evidence" value="ECO:0007669"/>
    <property type="project" value="TreeGrafter"/>
</dbReference>
<dbReference type="GO" id="GO:0005634">
    <property type="term" value="C:nucleus"/>
    <property type="evidence" value="ECO:0007669"/>
    <property type="project" value="TreeGrafter"/>
</dbReference>
<keyword evidence="2" id="KW-0378">Hydrolase</keyword>
<dbReference type="SUPFAM" id="SSF52540">
    <property type="entry name" value="P-loop containing nucleoside triphosphate hydrolases"/>
    <property type="match status" value="2"/>
</dbReference>
<feature type="region of interest" description="Disordered" evidence="4">
    <location>
        <begin position="189"/>
        <end position="284"/>
    </location>
</feature>
<reference evidence="6" key="1">
    <citation type="journal article" date="2023" name="Mol. Phylogenet. Evol.">
        <title>Genome-scale phylogeny and comparative genomics of the fungal order Sordariales.</title>
        <authorList>
            <person name="Hensen N."/>
            <person name="Bonometti L."/>
            <person name="Westerberg I."/>
            <person name="Brannstrom I.O."/>
            <person name="Guillou S."/>
            <person name="Cros-Aarteil S."/>
            <person name="Calhoun S."/>
            <person name="Haridas S."/>
            <person name="Kuo A."/>
            <person name="Mondo S."/>
            <person name="Pangilinan J."/>
            <person name="Riley R."/>
            <person name="LaButti K."/>
            <person name="Andreopoulos B."/>
            <person name="Lipzen A."/>
            <person name="Chen C."/>
            <person name="Yan M."/>
            <person name="Daum C."/>
            <person name="Ng V."/>
            <person name="Clum A."/>
            <person name="Steindorff A."/>
            <person name="Ohm R.A."/>
            <person name="Martin F."/>
            <person name="Silar P."/>
            <person name="Natvig D.O."/>
            <person name="Lalanne C."/>
            <person name="Gautier V."/>
            <person name="Ament-Velasquez S.L."/>
            <person name="Kruys A."/>
            <person name="Hutchinson M.I."/>
            <person name="Powell A.J."/>
            <person name="Barry K."/>
            <person name="Miller A.N."/>
            <person name="Grigoriev I.V."/>
            <person name="Debuchy R."/>
            <person name="Gladieux P."/>
            <person name="Hiltunen Thoren M."/>
            <person name="Johannesson H."/>
        </authorList>
    </citation>
    <scope>NUCLEOTIDE SEQUENCE</scope>
    <source>
        <strain evidence="6">CBS 955.72</strain>
    </source>
</reference>
<dbReference type="InterPro" id="IPR014001">
    <property type="entry name" value="Helicase_ATP-bd"/>
</dbReference>
<feature type="domain" description="Helicase C-terminal" evidence="5">
    <location>
        <begin position="913"/>
        <end position="1084"/>
    </location>
</feature>
<name>A0AAJ0HB03_9PEZI</name>
<feature type="compositionally biased region" description="Basic residues" evidence="4">
    <location>
        <begin position="218"/>
        <end position="236"/>
    </location>
</feature>
<dbReference type="InterPro" id="IPR050628">
    <property type="entry name" value="SNF2_RAD54_helicase_TF"/>
</dbReference>
<dbReference type="EMBL" id="JAUIQD010000006">
    <property type="protein sequence ID" value="KAK3346015.1"/>
    <property type="molecule type" value="Genomic_DNA"/>
</dbReference>
<accession>A0AAJ0HB03</accession>
<dbReference type="Pfam" id="PF00271">
    <property type="entry name" value="Helicase_C"/>
    <property type="match status" value="1"/>
</dbReference>
<keyword evidence="3" id="KW-0067">ATP-binding</keyword>
<dbReference type="AlphaFoldDB" id="A0AAJ0HB03"/>
<dbReference type="GO" id="GO:0016787">
    <property type="term" value="F:hydrolase activity"/>
    <property type="evidence" value="ECO:0007669"/>
    <property type="project" value="UniProtKB-KW"/>
</dbReference>
<dbReference type="InterPro" id="IPR001650">
    <property type="entry name" value="Helicase_C-like"/>
</dbReference>
<evidence type="ECO:0000256" key="1">
    <source>
        <dbReference type="ARBA" id="ARBA00022741"/>
    </source>
</evidence>
<dbReference type="Proteomes" id="UP001275084">
    <property type="component" value="Unassembled WGS sequence"/>
</dbReference>
<dbReference type="GO" id="GO:0006281">
    <property type="term" value="P:DNA repair"/>
    <property type="evidence" value="ECO:0007669"/>
    <property type="project" value="TreeGrafter"/>
</dbReference>
<dbReference type="Gene3D" id="3.40.50.300">
    <property type="entry name" value="P-loop containing nucleotide triphosphate hydrolases"/>
    <property type="match status" value="2"/>
</dbReference>
<evidence type="ECO:0000256" key="4">
    <source>
        <dbReference type="SAM" id="MobiDB-lite"/>
    </source>
</evidence>
<organism evidence="6 7">
    <name type="scientific">Lasiosphaeria hispida</name>
    <dbReference type="NCBI Taxonomy" id="260671"/>
    <lineage>
        <taxon>Eukaryota</taxon>
        <taxon>Fungi</taxon>
        <taxon>Dikarya</taxon>
        <taxon>Ascomycota</taxon>
        <taxon>Pezizomycotina</taxon>
        <taxon>Sordariomycetes</taxon>
        <taxon>Sordariomycetidae</taxon>
        <taxon>Sordariales</taxon>
        <taxon>Lasiosphaeriaceae</taxon>
        <taxon>Lasiosphaeria</taxon>
    </lineage>
</organism>
<feature type="compositionally biased region" description="Low complexity" evidence="4">
    <location>
        <begin position="242"/>
        <end position="276"/>
    </location>
</feature>
<evidence type="ECO:0000259" key="5">
    <source>
        <dbReference type="PROSITE" id="PS51194"/>
    </source>
</evidence>